<feature type="transmembrane region" description="Helical" evidence="10">
    <location>
        <begin position="535"/>
        <end position="555"/>
    </location>
</feature>
<evidence type="ECO:0000256" key="10">
    <source>
        <dbReference type="SAM" id="Phobius"/>
    </source>
</evidence>
<organism evidence="11 12">
    <name type="scientific">Tetracentron sinense</name>
    <name type="common">Spur-leaf</name>
    <dbReference type="NCBI Taxonomy" id="13715"/>
    <lineage>
        <taxon>Eukaryota</taxon>
        <taxon>Viridiplantae</taxon>
        <taxon>Streptophyta</taxon>
        <taxon>Embryophyta</taxon>
        <taxon>Tracheophyta</taxon>
        <taxon>Spermatophyta</taxon>
        <taxon>Magnoliopsida</taxon>
        <taxon>Trochodendrales</taxon>
        <taxon>Trochodendraceae</taxon>
        <taxon>Tetracentron</taxon>
    </lineage>
</organism>
<dbReference type="Proteomes" id="UP000655225">
    <property type="component" value="Unassembled WGS sequence"/>
</dbReference>
<evidence type="ECO:0000256" key="8">
    <source>
        <dbReference type="PIRSR" id="PIRSR605150-1"/>
    </source>
</evidence>
<dbReference type="GO" id="GO:0030244">
    <property type="term" value="P:cellulose biosynthetic process"/>
    <property type="evidence" value="ECO:0007669"/>
    <property type="project" value="InterPro"/>
</dbReference>
<feature type="binding site" evidence="9">
    <location>
        <position position="204"/>
    </location>
    <ligand>
        <name>UDP-alpha-D-glucose</name>
        <dbReference type="ChEBI" id="CHEBI:58885"/>
    </ligand>
</feature>
<feature type="active site" evidence="8">
    <location>
        <position position="495"/>
    </location>
</feature>
<name>A0A834Z8T8_TETSI</name>
<dbReference type="Gene3D" id="3.90.550.10">
    <property type="entry name" value="Spore Coat Polysaccharide Biosynthesis Protein SpsA, Chain A"/>
    <property type="match status" value="1"/>
</dbReference>
<evidence type="ECO:0000256" key="7">
    <source>
        <dbReference type="ARBA" id="ARBA00023316"/>
    </source>
</evidence>
<keyword evidence="3" id="KW-0808">Transferase</keyword>
<feature type="binding site" evidence="9">
    <location>
        <position position="233"/>
    </location>
    <ligand>
        <name>UDP-alpha-D-glucose</name>
        <dbReference type="ChEBI" id="CHEBI:58885"/>
    </ligand>
</feature>
<evidence type="ECO:0008006" key="13">
    <source>
        <dbReference type="Google" id="ProtNLM"/>
    </source>
</evidence>
<feature type="active site" evidence="8">
    <location>
        <position position="233"/>
    </location>
</feature>
<evidence type="ECO:0000313" key="11">
    <source>
        <dbReference type="EMBL" id="KAF8401201.1"/>
    </source>
</evidence>
<feature type="transmembrane region" description="Helical" evidence="10">
    <location>
        <begin position="141"/>
        <end position="158"/>
    </location>
</feature>
<dbReference type="PANTHER" id="PTHR13301">
    <property type="entry name" value="X-BOX TRANSCRIPTION FACTOR-RELATED"/>
    <property type="match status" value="1"/>
</dbReference>
<evidence type="ECO:0000256" key="6">
    <source>
        <dbReference type="ARBA" id="ARBA00023136"/>
    </source>
</evidence>
<dbReference type="AlphaFoldDB" id="A0A834Z8T8"/>
<reference evidence="11 12" key="1">
    <citation type="submission" date="2020-04" db="EMBL/GenBank/DDBJ databases">
        <title>Plant Genome Project.</title>
        <authorList>
            <person name="Zhang R.-G."/>
        </authorList>
    </citation>
    <scope>NUCLEOTIDE SEQUENCE [LARGE SCALE GENOMIC DNA]</scope>
    <source>
        <strain evidence="11">YNK0</strain>
        <tissue evidence="11">Leaf</tissue>
    </source>
</reference>
<keyword evidence="4 10" id="KW-0812">Transmembrane</keyword>
<feature type="transmembrane region" description="Helical" evidence="10">
    <location>
        <begin position="617"/>
        <end position="638"/>
    </location>
</feature>
<dbReference type="GO" id="GO:0071555">
    <property type="term" value="P:cell wall organization"/>
    <property type="evidence" value="ECO:0007669"/>
    <property type="project" value="UniProtKB-KW"/>
</dbReference>
<accession>A0A834Z8T8</accession>
<proteinExistence type="predicted"/>
<keyword evidence="7" id="KW-0961">Cell wall biogenesis/degradation</keyword>
<keyword evidence="12" id="KW-1185">Reference proteome</keyword>
<keyword evidence="5 10" id="KW-1133">Transmembrane helix</keyword>
<sequence>MATNHQRTLWRFCLQSSKLWAWNSESLCDIDSSSSLHYSLKAERICTEVSWYLKNIYTQCECFCSSVSVSQGFIPYEFQVYHMEGKAFSVDNELRQPLSRKVPISSSKINPSRIMIIFSLIFLAFFLRYRPTHPVHNAHGLWLTSVLCELWFAVSWILDQFPKWQPVNRETYPERLCLRYNQPVKPCELASIDVFVGTVDPLKEQPLVTANNILSILSVDYPAEKVSSYVSDDGAALLMLETLSETSEFARKWDGIPWPGNNTGNHPGIIQILIGHGGSHVSDHKELPQLVYVRVSTLLTNGAYILNLDCNHYVNNSKALLEAMCFMMDPSNMKKTCYVQFPQRFDGIDTDDRYANHNTFFYDVRPIYVGTGCFNRKALYGYNPPLIPKQRKTNWWSSRKKSSNNCGYYSCTHVLDESSSSLLTMEPSNLEREFSSIFLSMEKCFGLSQFLLASNLVNGDRFSRSASPDEILREAIHVISCDYEDNTAWGRETGDILTGFKMHARGWRSICCMPAQAAFRGSASIINLSDRLSQVITQTSIWLMLLFLSIFANWFLEIRWSGVGLQERWRNQQFWVIAGVSSHLFAIFQGLVKVVLGLSAGLSVTTKKSGKDNNMDLFAFKWTSLLILPTTLILINLWAMVSGKWNLFCFQQ</sequence>
<dbReference type="GO" id="GO:0016020">
    <property type="term" value="C:membrane"/>
    <property type="evidence" value="ECO:0007669"/>
    <property type="project" value="InterPro"/>
</dbReference>
<evidence type="ECO:0000256" key="1">
    <source>
        <dbReference type="ARBA" id="ARBA00004127"/>
    </source>
</evidence>
<dbReference type="EMBL" id="JABCRI010000008">
    <property type="protein sequence ID" value="KAF8401201.1"/>
    <property type="molecule type" value="Genomic_DNA"/>
</dbReference>
<evidence type="ECO:0000256" key="4">
    <source>
        <dbReference type="ARBA" id="ARBA00022692"/>
    </source>
</evidence>
<feature type="transmembrane region" description="Helical" evidence="10">
    <location>
        <begin position="575"/>
        <end position="596"/>
    </location>
</feature>
<comment type="caution">
    <text evidence="11">The sequence shown here is derived from an EMBL/GenBank/DDBJ whole genome shotgun (WGS) entry which is preliminary data.</text>
</comment>
<evidence type="ECO:0000313" key="12">
    <source>
        <dbReference type="Proteomes" id="UP000655225"/>
    </source>
</evidence>
<dbReference type="GO" id="GO:0012505">
    <property type="term" value="C:endomembrane system"/>
    <property type="evidence" value="ECO:0007669"/>
    <property type="project" value="UniProtKB-SubCell"/>
</dbReference>
<comment type="subcellular location">
    <subcellularLocation>
        <location evidence="1">Endomembrane system</location>
        <topology evidence="1">Multi-pass membrane protein</topology>
    </subcellularLocation>
</comment>
<evidence type="ECO:0000256" key="3">
    <source>
        <dbReference type="ARBA" id="ARBA00022679"/>
    </source>
</evidence>
<evidence type="ECO:0000256" key="9">
    <source>
        <dbReference type="PIRSR" id="PIRSR605150-2"/>
    </source>
</evidence>
<evidence type="ECO:0000256" key="2">
    <source>
        <dbReference type="ARBA" id="ARBA00022676"/>
    </source>
</evidence>
<dbReference type="InterPro" id="IPR005150">
    <property type="entry name" value="Cellulose_synth"/>
</dbReference>
<protein>
    <recommendedName>
        <fullName evidence="13">Cellulose synthase</fullName>
    </recommendedName>
</protein>
<dbReference type="InterPro" id="IPR029044">
    <property type="entry name" value="Nucleotide-diphossugar_trans"/>
</dbReference>
<dbReference type="OMA" id="ASETICY"/>
<gene>
    <name evidence="11" type="ORF">HHK36_012132</name>
</gene>
<evidence type="ECO:0000256" key="5">
    <source>
        <dbReference type="ARBA" id="ARBA00022989"/>
    </source>
</evidence>
<keyword evidence="2" id="KW-0328">Glycosyltransferase</keyword>
<keyword evidence="6 10" id="KW-0472">Membrane</keyword>
<dbReference type="Pfam" id="PF03552">
    <property type="entry name" value="Cellulose_synt"/>
    <property type="match status" value="3"/>
</dbReference>
<feature type="transmembrane region" description="Helical" evidence="10">
    <location>
        <begin position="110"/>
        <end position="129"/>
    </location>
</feature>
<feature type="binding site" evidence="9">
    <location>
        <position position="203"/>
    </location>
    <ligand>
        <name>UDP-alpha-D-glucose</name>
        <dbReference type="ChEBI" id="CHEBI:58885"/>
    </ligand>
</feature>
<dbReference type="GO" id="GO:0016760">
    <property type="term" value="F:cellulose synthase (UDP-forming) activity"/>
    <property type="evidence" value="ECO:0007669"/>
    <property type="project" value="InterPro"/>
</dbReference>